<feature type="compositionally biased region" description="Basic residues" evidence="1">
    <location>
        <begin position="300"/>
        <end position="323"/>
    </location>
</feature>
<organism evidence="2 3">
    <name type="scientific">Nyssa sinensis</name>
    <dbReference type="NCBI Taxonomy" id="561372"/>
    <lineage>
        <taxon>Eukaryota</taxon>
        <taxon>Viridiplantae</taxon>
        <taxon>Streptophyta</taxon>
        <taxon>Embryophyta</taxon>
        <taxon>Tracheophyta</taxon>
        <taxon>Spermatophyta</taxon>
        <taxon>Magnoliopsida</taxon>
        <taxon>eudicotyledons</taxon>
        <taxon>Gunneridae</taxon>
        <taxon>Pentapetalae</taxon>
        <taxon>asterids</taxon>
        <taxon>Cornales</taxon>
        <taxon>Nyssaceae</taxon>
        <taxon>Nyssa</taxon>
    </lineage>
</organism>
<feature type="region of interest" description="Disordered" evidence="1">
    <location>
        <begin position="231"/>
        <end position="323"/>
    </location>
</feature>
<name>A0A5J5BE76_9ASTE</name>
<dbReference type="Proteomes" id="UP000325577">
    <property type="component" value="Linkage Group LG13"/>
</dbReference>
<evidence type="ECO:0000313" key="3">
    <source>
        <dbReference type="Proteomes" id="UP000325577"/>
    </source>
</evidence>
<dbReference type="Pfam" id="PF14223">
    <property type="entry name" value="Retrotran_gag_2"/>
    <property type="match status" value="1"/>
</dbReference>
<dbReference type="AlphaFoldDB" id="A0A5J5BE76"/>
<accession>A0A5J5BE76</accession>
<evidence type="ECO:0000313" key="2">
    <source>
        <dbReference type="EMBL" id="KAA8540680.1"/>
    </source>
</evidence>
<protein>
    <submittedName>
        <fullName evidence="2">Uncharacterized protein</fullName>
    </submittedName>
</protein>
<keyword evidence="3" id="KW-1185">Reference proteome</keyword>
<feature type="compositionally biased region" description="Basic and acidic residues" evidence="1">
    <location>
        <begin position="231"/>
        <end position="253"/>
    </location>
</feature>
<feature type="compositionally biased region" description="Basic and acidic residues" evidence="1">
    <location>
        <begin position="280"/>
        <end position="299"/>
    </location>
</feature>
<dbReference type="PANTHER" id="PTHR35317:SF28">
    <property type="entry name" value="ZINC FINGER, CCHC-TYPE, RIBONUCLEASE H-LIKE DOMAIN, GAG-PRE-INTEGRASE DOMAIN PROTEIN-RELATED"/>
    <property type="match status" value="1"/>
</dbReference>
<evidence type="ECO:0000256" key="1">
    <source>
        <dbReference type="SAM" id="MobiDB-lite"/>
    </source>
</evidence>
<dbReference type="OrthoDB" id="8063676at2759"/>
<dbReference type="PANTHER" id="PTHR35317">
    <property type="entry name" value="OS04G0629600 PROTEIN"/>
    <property type="match status" value="1"/>
</dbReference>
<proteinExistence type="predicted"/>
<feature type="compositionally biased region" description="Low complexity" evidence="1">
    <location>
        <begin position="262"/>
        <end position="273"/>
    </location>
</feature>
<sequence>MATMGNVLQPQFPKLGKDNYGNWSIQIKVLLQSQDLWDIVEKGYIEPTTEEEQALNDAQKTVLKQSRKTDKKALFLLYQCIDDNTFEKISSATTSKQAWEILKSMHRGIEKTIRVRLQILRSEFESLNMNGAESILEYFSRTLVIVNQMRRHGEDIDDVRVMEKILRTLTPKFEHVVVAVEQSMDFKTTSVDELMATLEIHEQRINKKTPSSLDQALQSKLSLKDENREFQGGNFEHESPTGHSNLHDGKSESGTDEDEESSSGSEGRGPASENETQAPVDKRAERKENKKKVEEEKREARKTKVPKAVKKKKKKLAKAKKNR</sequence>
<reference evidence="2 3" key="1">
    <citation type="submission" date="2019-09" db="EMBL/GenBank/DDBJ databases">
        <title>A chromosome-level genome assembly of the Chinese tupelo Nyssa sinensis.</title>
        <authorList>
            <person name="Yang X."/>
            <person name="Kang M."/>
            <person name="Yang Y."/>
            <person name="Xiong H."/>
            <person name="Wang M."/>
            <person name="Zhang Z."/>
            <person name="Wang Z."/>
            <person name="Wu H."/>
            <person name="Ma T."/>
            <person name="Liu J."/>
            <person name="Xi Z."/>
        </authorList>
    </citation>
    <scope>NUCLEOTIDE SEQUENCE [LARGE SCALE GENOMIC DNA]</scope>
    <source>
        <strain evidence="2">J267</strain>
        <tissue evidence="2">Leaf</tissue>
    </source>
</reference>
<dbReference type="EMBL" id="CM018036">
    <property type="protein sequence ID" value="KAA8540680.1"/>
    <property type="molecule type" value="Genomic_DNA"/>
</dbReference>
<gene>
    <name evidence="2" type="ORF">F0562_024401</name>
</gene>